<dbReference type="GO" id="GO:0003700">
    <property type="term" value="F:DNA-binding transcription factor activity"/>
    <property type="evidence" value="ECO:0007669"/>
    <property type="project" value="InterPro"/>
</dbReference>
<feature type="compositionally biased region" description="Low complexity" evidence="1">
    <location>
        <begin position="809"/>
        <end position="840"/>
    </location>
</feature>
<accession>A0A084FUF4</accession>
<feature type="region of interest" description="Disordered" evidence="1">
    <location>
        <begin position="1"/>
        <end position="27"/>
    </location>
</feature>
<feature type="compositionally biased region" description="Basic and acidic residues" evidence="1">
    <location>
        <begin position="464"/>
        <end position="473"/>
    </location>
</feature>
<protein>
    <submittedName>
        <fullName evidence="3">C2H2 finger domain-containing protein</fullName>
    </submittedName>
</protein>
<feature type="domain" description="C2H2-type" evidence="2">
    <location>
        <begin position="612"/>
        <end position="639"/>
    </location>
</feature>
<dbReference type="KEGG" id="sapo:SAPIO_CDS10742"/>
<dbReference type="PANTHER" id="PTHR23225:SF2">
    <property type="entry name" value="AT09679P-RELATED"/>
    <property type="match status" value="1"/>
</dbReference>
<dbReference type="EMBL" id="JOWA01000176">
    <property type="protein sequence ID" value="KEZ38716.1"/>
    <property type="molecule type" value="Genomic_DNA"/>
</dbReference>
<dbReference type="Gene3D" id="3.30.160.60">
    <property type="entry name" value="Classic Zinc Finger"/>
    <property type="match status" value="1"/>
</dbReference>
<evidence type="ECO:0000313" key="4">
    <source>
        <dbReference type="Proteomes" id="UP000028545"/>
    </source>
</evidence>
<dbReference type="AlphaFoldDB" id="A0A084FUF4"/>
<dbReference type="SMART" id="SM00355">
    <property type="entry name" value="ZnF_C2H2"/>
    <property type="match status" value="4"/>
</dbReference>
<dbReference type="RefSeq" id="XP_016638515.1">
    <property type="nucleotide sequence ID" value="XM_016784285.1"/>
</dbReference>
<feature type="region of interest" description="Disordered" evidence="1">
    <location>
        <begin position="785"/>
        <end position="857"/>
    </location>
</feature>
<feature type="compositionally biased region" description="Basic and acidic residues" evidence="1">
    <location>
        <begin position="305"/>
        <end position="314"/>
    </location>
</feature>
<feature type="region of interest" description="Disordered" evidence="1">
    <location>
        <begin position="524"/>
        <end position="584"/>
    </location>
</feature>
<feature type="compositionally biased region" description="Polar residues" evidence="1">
    <location>
        <begin position="785"/>
        <end position="802"/>
    </location>
</feature>
<feature type="compositionally biased region" description="Polar residues" evidence="1">
    <location>
        <begin position="527"/>
        <end position="537"/>
    </location>
</feature>
<feature type="region of interest" description="Disordered" evidence="1">
    <location>
        <begin position="282"/>
        <end position="314"/>
    </location>
</feature>
<feature type="region of interest" description="Disordered" evidence="1">
    <location>
        <begin position="450"/>
        <end position="511"/>
    </location>
</feature>
<gene>
    <name evidence="3" type="ORF">SAPIO_CDS10742</name>
</gene>
<organism evidence="3 4">
    <name type="scientific">Pseudallescheria apiosperma</name>
    <name type="common">Scedosporium apiospermum</name>
    <dbReference type="NCBI Taxonomy" id="563466"/>
    <lineage>
        <taxon>Eukaryota</taxon>
        <taxon>Fungi</taxon>
        <taxon>Dikarya</taxon>
        <taxon>Ascomycota</taxon>
        <taxon>Pezizomycotina</taxon>
        <taxon>Sordariomycetes</taxon>
        <taxon>Hypocreomycetidae</taxon>
        <taxon>Microascales</taxon>
        <taxon>Microascaceae</taxon>
        <taxon>Scedosporium</taxon>
    </lineage>
</organism>
<feature type="domain" description="C2H2-type" evidence="2">
    <location>
        <begin position="718"/>
        <end position="745"/>
    </location>
</feature>
<reference evidence="3 4" key="1">
    <citation type="journal article" date="2014" name="Genome Announc.">
        <title>Draft genome sequence of the pathogenic fungus Scedosporium apiospermum.</title>
        <authorList>
            <person name="Vandeputte P."/>
            <person name="Ghamrawi S."/>
            <person name="Rechenmann M."/>
            <person name="Iltis A."/>
            <person name="Giraud S."/>
            <person name="Fleury M."/>
            <person name="Thornton C."/>
            <person name="Delhaes L."/>
            <person name="Meyer W."/>
            <person name="Papon N."/>
            <person name="Bouchara J.P."/>
        </authorList>
    </citation>
    <scope>NUCLEOTIDE SEQUENCE [LARGE SCALE GENOMIC DNA]</scope>
    <source>
        <strain evidence="3 4">IHEM 14462</strain>
    </source>
</reference>
<evidence type="ECO:0000259" key="2">
    <source>
        <dbReference type="SMART" id="SM00355"/>
    </source>
</evidence>
<feature type="compositionally biased region" description="Basic residues" evidence="1">
    <location>
        <begin position="1"/>
        <end position="11"/>
    </location>
</feature>
<evidence type="ECO:0000313" key="3">
    <source>
        <dbReference type="EMBL" id="KEZ38716.1"/>
    </source>
</evidence>
<proteinExistence type="predicted"/>
<dbReference type="HOGENOM" id="CLU_006223_0_0_1"/>
<dbReference type="InterPro" id="IPR039970">
    <property type="entry name" value="TF_Grauzone"/>
</dbReference>
<feature type="compositionally biased region" description="Basic and acidic residues" evidence="1">
    <location>
        <begin position="848"/>
        <end position="857"/>
    </location>
</feature>
<dbReference type="VEuPathDB" id="FungiDB:SAPIO_CDS10742"/>
<feature type="compositionally biased region" description="Low complexity" evidence="1">
    <location>
        <begin position="284"/>
        <end position="296"/>
    </location>
</feature>
<feature type="domain" description="C2H2-type" evidence="2">
    <location>
        <begin position="584"/>
        <end position="608"/>
    </location>
</feature>
<dbReference type="PANTHER" id="PTHR23225">
    <property type="entry name" value="ZINC FINGER PROTEIN"/>
    <property type="match status" value="1"/>
</dbReference>
<sequence>MDPPNKKRRLAPKVDAPPASAPINPPSAPVLVETLLPARVEFERFARHLQDAAMLIQRSAERSPYTSVSVLLLRWEEDTTVESDLVSLEKVFREQYHYRTERWHIPTVPNPSIKLGVQMASFLDNARPDHLLIIYYAGHGYLGGDNQLYWASNNRDDAARLKWHGVRCLFEDAQSDILLFLDTCSVPDVPLTGSHGLKQAIAAWGPEQKGRDPRERTFTAVLADCLQKLGGMKNSFTVQSLYDAVLAQREAESVTLTNGSGKPLSPSQIPISFNITPGRGRSITLAPSLPTTTAPPNNQGPSPHKPIDGADTELSKTQDQTISPQSVHGLLFDESRVLACTTFVGEASPDMAYFNKWLEDTPAIADKVAVEAMFFGPPTMLLISMALPIWEVVKHDKVCIFLGYIGSHNFVHLYQRLIGFSGARQSGRASAKEVEHGRILLEAREAAASVKRSRQDAEAADGVFRGRPDRDVSVIDGTPTTGSQVSPYGPGRYPPRPGVKDEGEDSAEMKEAAEQLKALSHIRHLSNDTPSKPQRSSLPDRAPDRHGDSGVNGNSLERHGLEYSTPNKKHGRRSIPKQTPKHETRCNLCSHAPFKDSSSLRKHIAAAHTRPFPCAFSFAGCESTFGSKNEWKRHITSQHLCLQYYRCSACPTSTAEGKYNEFNRKDLFTQHLRRMHAPFAIKKSLSMVDNKTLAEWESRVKEMQQSCLVQRRHPPQLSACPKSDCQSVFEGPGSWDEWTEHVGRHMEKNEGQRLGVDRHLAKWALEEGIIERDERGEYRLVQENFTGNRAQEQTKDSISVSHPDTLVRDTSGTAASSGANSGSGDVDSGSSGAAAAESATKTPSNGNEGDKMEVDEQ</sequence>
<comment type="caution">
    <text evidence="3">The sequence shown here is derived from an EMBL/GenBank/DDBJ whole genome shotgun (WGS) entry which is preliminary data.</text>
</comment>
<dbReference type="GeneID" id="27719969"/>
<name>A0A084FUF4_PSEDA</name>
<dbReference type="InterPro" id="IPR013087">
    <property type="entry name" value="Znf_C2H2_type"/>
</dbReference>
<evidence type="ECO:0000256" key="1">
    <source>
        <dbReference type="SAM" id="MobiDB-lite"/>
    </source>
</evidence>
<dbReference type="Proteomes" id="UP000028545">
    <property type="component" value="Unassembled WGS sequence"/>
</dbReference>
<feature type="domain" description="C2H2-type" evidence="2">
    <location>
        <begin position="645"/>
        <end position="676"/>
    </location>
</feature>
<keyword evidence="4" id="KW-1185">Reference proteome</keyword>
<dbReference type="OMA" id="QHLCLTY"/>
<dbReference type="OrthoDB" id="5388486at2759"/>